<dbReference type="RefSeq" id="WP_121698994.1">
    <property type="nucleotide sequence ID" value="NZ_JBCLPP010000002.1"/>
</dbReference>
<comment type="caution">
    <text evidence="3">The sequence shown here is derived from an EMBL/GenBank/DDBJ whole genome shotgun (WGS) entry which is preliminary data.</text>
</comment>
<dbReference type="NCBIfam" id="TIGR04183">
    <property type="entry name" value="Por_Secre_tail"/>
    <property type="match status" value="1"/>
</dbReference>
<evidence type="ECO:0000313" key="4">
    <source>
        <dbReference type="Proteomes" id="UP001565200"/>
    </source>
</evidence>
<keyword evidence="1" id="KW-1133">Transmembrane helix</keyword>
<keyword evidence="4" id="KW-1185">Reference proteome</keyword>
<dbReference type="InterPro" id="IPR026444">
    <property type="entry name" value="Secre_tail"/>
</dbReference>
<gene>
    <name evidence="3" type="ORF">AAK873_01050</name>
</gene>
<dbReference type="EMBL" id="JBCLPP010000002">
    <property type="protein sequence ID" value="MEY8244199.1"/>
    <property type="molecule type" value="Genomic_DNA"/>
</dbReference>
<dbReference type="Proteomes" id="UP001565200">
    <property type="component" value="Unassembled WGS sequence"/>
</dbReference>
<evidence type="ECO:0000313" key="3">
    <source>
        <dbReference type="EMBL" id="MEY8244199.1"/>
    </source>
</evidence>
<evidence type="ECO:0000256" key="1">
    <source>
        <dbReference type="SAM" id="Phobius"/>
    </source>
</evidence>
<protein>
    <submittedName>
        <fullName evidence="3">T9SS type A sorting domain-containing protein</fullName>
    </submittedName>
</protein>
<evidence type="ECO:0000259" key="2">
    <source>
        <dbReference type="Pfam" id="PF18962"/>
    </source>
</evidence>
<feature type="transmembrane region" description="Helical" evidence="1">
    <location>
        <begin position="6"/>
        <end position="26"/>
    </location>
</feature>
<reference evidence="3 4" key="1">
    <citation type="submission" date="2024-03" db="EMBL/GenBank/DDBJ databases">
        <title>Mouse gut bacterial collection (mGBC) of GemPharmatech.</title>
        <authorList>
            <person name="He Y."/>
            <person name="Dong L."/>
            <person name="Wu D."/>
            <person name="Gao X."/>
            <person name="Lin Z."/>
        </authorList>
    </citation>
    <scope>NUCLEOTIDE SEQUENCE [LARGE SCALE GENOMIC DNA]</scope>
    <source>
        <strain evidence="3 4">54-13</strain>
    </source>
</reference>
<dbReference type="Pfam" id="PF18962">
    <property type="entry name" value="Por_Secre_tail"/>
    <property type="match status" value="1"/>
</dbReference>
<accession>A0ABV4CS39</accession>
<feature type="domain" description="Secretion system C-terminal sorting" evidence="2">
    <location>
        <begin position="76"/>
        <end position="147"/>
    </location>
</feature>
<sequence length="150" mass="17042">MNTWPHIGFSFFLHKLVIGLITMMSYQTVSSQTIAFNYDAIGNRILRDKATNAVMQSRSYEPVSTITKLPDITVSVYPNPVSDIMNVTISNYDILSDAELLIYNSYGVLLNKSRIYDSATQLNIAHMPTGLYFIKVRISDKVDTFKIIKY</sequence>
<organism evidence="3 4">
    <name type="scientific">Heminiphilus faecis</name>
    <dbReference type="NCBI Taxonomy" id="2601703"/>
    <lineage>
        <taxon>Bacteria</taxon>
        <taxon>Pseudomonadati</taxon>
        <taxon>Bacteroidota</taxon>
        <taxon>Bacteroidia</taxon>
        <taxon>Bacteroidales</taxon>
        <taxon>Muribaculaceae</taxon>
        <taxon>Heminiphilus</taxon>
    </lineage>
</organism>
<proteinExistence type="predicted"/>
<keyword evidence="1" id="KW-0472">Membrane</keyword>
<name>A0ABV4CS39_9BACT</name>
<keyword evidence="1" id="KW-0812">Transmembrane</keyword>